<proteinExistence type="inferred from homology"/>
<dbReference type="EMBL" id="UGOD01000001">
    <property type="protein sequence ID" value="STX52486.1"/>
    <property type="molecule type" value="Genomic_DNA"/>
</dbReference>
<keyword evidence="8" id="KW-0812">Transmembrane</keyword>
<dbReference type="GO" id="GO:0070814">
    <property type="term" value="P:hydrogen sulfide biosynthetic process"/>
    <property type="evidence" value="ECO:0007669"/>
    <property type="project" value="UniProtKB-UniPathway"/>
</dbReference>
<gene>
    <name evidence="10" type="primary">sat</name>
    <name evidence="10" type="synonym">cysC</name>
    <name evidence="10" type="ORF">NCTC13316_02599</name>
</gene>
<reference evidence="10 11" key="1">
    <citation type="submission" date="2018-06" db="EMBL/GenBank/DDBJ databases">
        <authorList>
            <consortium name="Pathogen Informatics"/>
            <person name="Doyle S."/>
        </authorList>
    </citation>
    <scope>NUCLEOTIDE SEQUENCE [LARGE SCALE GENOMIC DNA]</scope>
    <source>
        <strain evidence="10 11">NCTC13316</strain>
    </source>
</reference>
<evidence type="ECO:0000313" key="10">
    <source>
        <dbReference type="EMBL" id="STX52486.1"/>
    </source>
</evidence>
<dbReference type="InterPro" id="IPR027417">
    <property type="entry name" value="P-loop_NTPase"/>
</dbReference>
<keyword evidence="11" id="KW-1185">Reference proteome</keyword>
<evidence type="ECO:0000256" key="1">
    <source>
        <dbReference type="ARBA" id="ARBA00001823"/>
    </source>
</evidence>
<keyword evidence="7 10" id="KW-0418">Kinase</keyword>
<evidence type="ECO:0000259" key="9">
    <source>
        <dbReference type="Pfam" id="PF01583"/>
    </source>
</evidence>
<dbReference type="UniPathway" id="UPA00140">
    <property type="reaction ID" value="UER00205"/>
</dbReference>
<evidence type="ECO:0000256" key="8">
    <source>
        <dbReference type="SAM" id="Phobius"/>
    </source>
</evidence>
<evidence type="ECO:0000313" key="11">
    <source>
        <dbReference type="Proteomes" id="UP000254794"/>
    </source>
</evidence>
<dbReference type="GO" id="GO:0005737">
    <property type="term" value="C:cytoplasm"/>
    <property type="evidence" value="ECO:0007669"/>
    <property type="project" value="TreeGrafter"/>
</dbReference>
<dbReference type="SUPFAM" id="SSF52540">
    <property type="entry name" value="P-loop containing nucleoside triphosphate hydrolases"/>
    <property type="match status" value="1"/>
</dbReference>
<dbReference type="Pfam" id="PF01583">
    <property type="entry name" value="APS_kinase"/>
    <property type="match status" value="1"/>
</dbReference>
<dbReference type="RefSeq" id="WP_115332040.1">
    <property type="nucleotide sequence ID" value="NZ_CAAAHP010000006.1"/>
</dbReference>
<name>A0A378JMA5_9GAMM</name>
<dbReference type="PANTHER" id="PTHR42700:SF1">
    <property type="entry name" value="SULFATE ADENYLYLTRANSFERASE"/>
    <property type="match status" value="1"/>
</dbReference>
<dbReference type="Gene3D" id="3.40.50.300">
    <property type="entry name" value="P-loop containing nucleotide triphosphate hydrolases"/>
    <property type="match status" value="1"/>
</dbReference>
<dbReference type="GO" id="GO:0004781">
    <property type="term" value="F:sulfate adenylyltransferase (ATP) activity"/>
    <property type="evidence" value="ECO:0007669"/>
    <property type="project" value="TreeGrafter"/>
</dbReference>
<comment type="catalytic activity">
    <reaction evidence="1 7">
        <text>adenosine 5'-phosphosulfate + ATP = 3'-phosphoadenylyl sulfate + ADP + H(+)</text>
        <dbReference type="Rhea" id="RHEA:24152"/>
        <dbReference type="ChEBI" id="CHEBI:15378"/>
        <dbReference type="ChEBI" id="CHEBI:30616"/>
        <dbReference type="ChEBI" id="CHEBI:58243"/>
        <dbReference type="ChEBI" id="CHEBI:58339"/>
        <dbReference type="ChEBI" id="CHEBI:456216"/>
        <dbReference type="EC" id="2.7.1.25"/>
    </reaction>
</comment>
<comment type="function">
    <text evidence="7">Catalyzes the synthesis of activated sulfate.</text>
</comment>
<dbReference type="InterPro" id="IPR050512">
    <property type="entry name" value="Sulf_AdTrans/APS_kinase"/>
</dbReference>
<dbReference type="CDD" id="cd02027">
    <property type="entry name" value="APSK"/>
    <property type="match status" value="1"/>
</dbReference>
<sequence length="183" mass="20492">MSGRKPIAILFTGLPSSGKSTLALALKDKISTVDKRPTIILDSDQTKEILARELGYSKEERGEKLLRIVYVASLLMQAGAIVICPVIAPYEEHRLEARQQLEKEGHYCEIYLSTPLTICKQRDVKGLYHKAKIGLIEHFTGVDDPYFPPKNPDLVLDTSKQSLESACNQIIQFLVRKGILVLE</sequence>
<keyword evidence="6 7" id="KW-0067">ATP-binding</keyword>
<dbReference type="EC" id="2.7.1.25" evidence="3 7"/>
<evidence type="ECO:0000256" key="6">
    <source>
        <dbReference type="ARBA" id="ARBA00022840"/>
    </source>
</evidence>
<dbReference type="GO" id="GO:0004020">
    <property type="term" value="F:adenylylsulfate kinase activity"/>
    <property type="evidence" value="ECO:0007669"/>
    <property type="project" value="UniProtKB-EC"/>
</dbReference>
<dbReference type="GO" id="GO:0019379">
    <property type="term" value="P:sulfate assimilation, phosphoadenylyl sulfate reduction by phosphoadenylyl-sulfate reductase (thioredoxin)"/>
    <property type="evidence" value="ECO:0007669"/>
    <property type="project" value="TreeGrafter"/>
</dbReference>
<dbReference type="PANTHER" id="PTHR42700">
    <property type="entry name" value="SULFATE ADENYLYLTRANSFERASE"/>
    <property type="match status" value="1"/>
</dbReference>
<dbReference type="InterPro" id="IPR002891">
    <property type="entry name" value="APS"/>
</dbReference>
<dbReference type="NCBIfam" id="TIGR00455">
    <property type="entry name" value="apsK"/>
    <property type="match status" value="1"/>
</dbReference>
<comment type="similarity">
    <text evidence="7">Belongs to the APS kinase family.</text>
</comment>
<evidence type="ECO:0000256" key="2">
    <source>
        <dbReference type="ARBA" id="ARBA00004806"/>
    </source>
</evidence>
<dbReference type="OrthoDB" id="9804504at2"/>
<feature type="transmembrane region" description="Helical" evidence="8">
    <location>
        <begin position="68"/>
        <end position="88"/>
    </location>
</feature>
<keyword evidence="5 7" id="KW-0547">Nucleotide-binding</keyword>
<evidence type="ECO:0000256" key="5">
    <source>
        <dbReference type="ARBA" id="ARBA00022741"/>
    </source>
</evidence>
<comment type="pathway">
    <text evidence="2 7">Sulfur metabolism; hydrogen sulfide biosynthesis; sulfite from sulfate: step 2/3.</text>
</comment>
<keyword evidence="8" id="KW-0472">Membrane</keyword>
<evidence type="ECO:0000256" key="3">
    <source>
        <dbReference type="ARBA" id="ARBA00012121"/>
    </source>
</evidence>
<feature type="domain" description="APS kinase" evidence="9">
    <location>
        <begin position="6"/>
        <end position="157"/>
    </location>
</feature>
<dbReference type="GO" id="GO:0005524">
    <property type="term" value="F:ATP binding"/>
    <property type="evidence" value="ECO:0007669"/>
    <property type="project" value="UniProtKB-KW"/>
</dbReference>
<dbReference type="AlphaFoldDB" id="A0A378JMA5"/>
<dbReference type="GO" id="GO:0010134">
    <property type="term" value="P:sulfate assimilation via adenylyl sulfate reduction"/>
    <property type="evidence" value="ECO:0007669"/>
    <property type="project" value="TreeGrafter"/>
</dbReference>
<evidence type="ECO:0000256" key="4">
    <source>
        <dbReference type="ARBA" id="ARBA00022679"/>
    </source>
</evidence>
<dbReference type="InterPro" id="IPR059117">
    <property type="entry name" value="APS_kinase_dom"/>
</dbReference>
<accession>A0A378JMA5</accession>
<protein>
    <recommendedName>
        <fullName evidence="3 7">Adenylyl-sulfate kinase</fullName>
        <ecNumber evidence="3 7">2.7.1.25</ecNumber>
    </recommendedName>
</protein>
<organism evidence="10 11">
    <name type="scientific">Legionella busanensis</name>
    <dbReference type="NCBI Taxonomy" id="190655"/>
    <lineage>
        <taxon>Bacteria</taxon>
        <taxon>Pseudomonadati</taxon>
        <taxon>Pseudomonadota</taxon>
        <taxon>Gammaproteobacteria</taxon>
        <taxon>Legionellales</taxon>
        <taxon>Legionellaceae</taxon>
        <taxon>Legionella</taxon>
    </lineage>
</organism>
<keyword evidence="4 7" id="KW-0808">Transferase</keyword>
<dbReference type="Proteomes" id="UP000254794">
    <property type="component" value="Unassembled WGS sequence"/>
</dbReference>
<evidence type="ECO:0000256" key="7">
    <source>
        <dbReference type="RuleBase" id="RU004347"/>
    </source>
</evidence>
<keyword evidence="8" id="KW-1133">Transmembrane helix</keyword>